<name>A0A1Z5KRX9_FISSO</name>
<sequence length="138" mass="16045">MIFHLFSLNTHKPQPQQARSAVELHAVVKLIDHEDPLTPIPMPLPNKLRRALYTIEEDEVIEMPGAPRVTMRKRVKMEERIVDESHVSPVAISTKRKHRRSKAMDEDDFSKITMVCEDLHHPQARLNTRSPAIWNHSF</sequence>
<comment type="caution">
    <text evidence="1">The sequence shown here is derived from an EMBL/GenBank/DDBJ whole genome shotgun (WGS) entry which is preliminary data.</text>
</comment>
<dbReference type="EMBL" id="BDSP01000285">
    <property type="protein sequence ID" value="GAX29073.1"/>
    <property type="molecule type" value="Genomic_DNA"/>
</dbReference>
<evidence type="ECO:0000313" key="2">
    <source>
        <dbReference type="Proteomes" id="UP000198406"/>
    </source>
</evidence>
<dbReference type="Proteomes" id="UP000198406">
    <property type="component" value="Unassembled WGS sequence"/>
</dbReference>
<reference evidence="1 2" key="1">
    <citation type="journal article" date="2015" name="Plant Cell">
        <title>Oil accumulation by the oleaginous diatom Fistulifera solaris as revealed by the genome and transcriptome.</title>
        <authorList>
            <person name="Tanaka T."/>
            <person name="Maeda Y."/>
            <person name="Veluchamy A."/>
            <person name="Tanaka M."/>
            <person name="Abida H."/>
            <person name="Marechal E."/>
            <person name="Bowler C."/>
            <person name="Muto M."/>
            <person name="Sunaga Y."/>
            <person name="Tanaka M."/>
            <person name="Yoshino T."/>
            <person name="Taniguchi T."/>
            <person name="Fukuda Y."/>
            <person name="Nemoto M."/>
            <person name="Matsumoto M."/>
            <person name="Wong P.S."/>
            <person name="Aburatani S."/>
            <person name="Fujibuchi W."/>
        </authorList>
    </citation>
    <scope>NUCLEOTIDE SEQUENCE [LARGE SCALE GENOMIC DNA]</scope>
    <source>
        <strain evidence="1 2">JPCC DA0580</strain>
    </source>
</reference>
<protein>
    <submittedName>
        <fullName evidence="1">Uncharacterized protein</fullName>
    </submittedName>
</protein>
<accession>A0A1Z5KRX9</accession>
<keyword evidence="2" id="KW-1185">Reference proteome</keyword>
<dbReference type="AlphaFoldDB" id="A0A1Z5KRX9"/>
<dbReference type="InParanoid" id="A0A1Z5KRX9"/>
<evidence type="ECO:0000313" key="1">
    <source>
        <dbReference type="EMBL" id="GAX29073.1"/>
    </source>
</evidence>
<gene>
    <name evidence="1" type="ORF">FisN_7Hu334</name>
</gene>
<organism evidence="1 2">
    <name type="scientific">Fistulifera solaris</name>
    <name type="common">Oleaginous diatom</name>
    <dbReference type="NCBI Taxonomy" id="1519565"/>
    <lineage>
        <taxon>Eukaryota</taxon>
        <taxon>Sar</taxon>
        <taxon>Stramenopiles</taxon>
        <taxon>Ochrophyta</taxon>
        <taxon>Bacillariophyta</taxon>
        <taxon>Bacillariophyceae</taxon>
        <taxon>Bacillariophycidae</taxon>
        <taxon>Naviculales</taxon>
        <taxon>Naviculaceae</taxon>
        <taxon>Fistulifera</taxon>
    </lineage>
</organism>
<proteinExistence type="predicted"/>